<protein>
    <submittedName>
        <fullName evidence="3">Polysaccharide export outer membrane protein</fullName>
    </submittedName>
</protein>
<dbReference type="Gene3D" id="3.30.1950.10">
    <property type="entry name" value="wza like domain"/>
    <property type="match status" value="1"/>
</dbReference>
<dbReference type="PANTHER" id="PTHR33619:SF3">
    <property type="entry name" value="POLYSACCHARIDE EXPORT PROTEIN GFCE-RELATED"/>
    <property type="match status" value="1"/>
</dbReference>
<keyword evidence="1" id="KW-0732">Signal</keyword>
<evidence type="ECO:0000256" key="1">
    <source>
        <dbReference type="ARBA" id="ARBA00022729"/>
    </source>
</evidence>
<dbReference type="InterPro" id="IPR049712">
    <property type="entry name" value="Poly_export"/>
</dbReference>
<reference evidence="3 4" key="1">
    <citation type="submission" date="2016-10" db="EMBL/GenBank/DDBJ databases">
        <authorList>
            <person name="Varghese N."/>
            <person name="Submissions S."/>
        </authorList>
    </citation>
    <scope>NUCLEOTIDE SEQUENCE [LARGE SCALE GENOMIC DNA]</scope>
    <source>
        <strain evidence="3 4">DSM 17997</strain>
    </source>
</reference>
<dbReference type="Proteomes" id="UP000199663">
    <property type="component" value="Unassembled WGS sequence"/>
</dbReference>
<evidence type="ECO:0000313" key="3">
    <source>
        <dbReference type="EMBL" id="SDZ43033.1"/>
    </source>
</evidence>
<keyword evidence="4" id="KW-1185">Reference proteome</keyword>
<dbReference type="Pfam" id="PF02563">
    <property type="entry name" value="Poly_export"/>
    <property type="match status" value="1"/>
</dbReference>
<dbReference type="EMBL" id="FNQC01000014">
    <property type="protein sequence ID" value="SDZ43033.1"/>
    <property type="molecule type" value="Genomic_DNA"/>
</dbReference>
<dbReference type="Gene3D" id="3.10.560.10">
    <property type="entry name" value="Outer membrane lipoprotein wza domain like"/>
    <property type="match status" value="1"/>
</dbReference>
<organism evidence="3 4">
    <name type="scientific">Rhodonellum ikkaensis</name>
    <dbReference type="NCBI Taxonomy" id="336829"/>
    <lineage>
        <taxon>Bacteria</taxon>
        <taxon>Pseudomonadati</taxon>
        <taxon>Bacteroidota</taxon>
        <taxon>Cytophagia</taxon>
        <taxon>Cytophagales</taxon>
        <taxon>Cytophagaceae</taxon>
        <taxon>Rhodonellum</taxon>
    </lineage>
</organism>
<accession>A0A1H3SY26</accession>
<comment type="caution">
    <text evidence="3">The sequence shown here is derived from an EMBL/GenBank/DDBJ whole genome shotgun (WGS) entry which is preliminary data.</text>
</comment>
<evidence type="ECO:0000313" key="4">
    <source>
        <dbReference type="Proteomes" id="UP000199663"/>
    </source>
</evidence>
<gene>
    <name evidence="3" type="ORF">SAMN05444412_11459</name>
</gene>
<feature type="domain" description="Polysaccharide export protein N-terminal" evidence="2">
    <location>
        <begin position="49"/>
        <end position="151"/>
    </location>
</feature>
<proteinExistence type="predicted"/>
<sequence>MANYRIIVLGLSSILLFQVSCISNKKVVYMQKLAPSAMVSQGGELIPYKTEDYLLQYNDVVDITMTTSDPELNILLNTTSSLEQMRMLGGNMMGGGDVFYLNGFTLNNLGIVELPMIGEIKLVGLSTEEAKLMVESELKKYVRDNEYFVRVRLGGIRYSAIGEFVRPGKYTILQNRVTIFEAIANAGDLTTVAKRNAVRVIRQYPNGSRAHIVNLNNDEIMNSEFYFLKPNDMIYAEPMKVRELGTGVTLVQTTQLLISLATVGLLVFTATK</sequence>
<dbReference type="PANTHER" id="PTHR33619">
    <property type="entry name" value="POLYSACCHARIDE EXPORT PROTEIN GFCE-RELATED"/>
    <property type="match status" value="1"/>
</dbReference>
<evidence type="ECO:0000259" key="2">
    <source>
        <dbReference type="Pfam" id="PF02563"/>
    </source>
</evidence>
<name>A0A1H3SY26_9BACT</name>
<dbReference type="InterPro" id="IPR003715">
    <property type="entry name" value="Poly_export_N"/>
</dbReference>